<keyword evidence="1" id="KW-0732">Signal</keyword>
<keyword evidence="5" id="KW-1185">Reference proteome</keyword>
<evidence type="ECO:0008006" key="6">
    <source>
        <dbReference type="Google" id="ProtNLM"/>
    </source>
</evidence>
<feature type="signal peptide" evidence="1">
    <location>
        <begin position="1"/>
        <end position="23"/>
    </location>
</feature>
<dbReference type="STRING" id="1300348.I602_2088"/>
<evidence type="ECO:0000313" key="3">
    <source>
        <dbReference type="EMBL" id="SEE47266.1"/>
    </source>
</evidence>
<accession>A0A0N0CFX2</accession>
<dbReference type="EMBL" id="FNUE01000002">
    <property type="protein sequence ID" value="SEE47266.1"/>
    <property type="molecule type" value="Genomic_DNA"/>
</dbReference>
<reference evidence="2 4" key="1">
    <citation type="submission" date="2015-07" db="EMBL/GenBank/DDBJ databases">
        <title>Genome of Polaribacter dokdonenesis DSW-5, isolated from seawater off Dokdo in Korea.</title>
        <authorList>
            <person name="Yoon K."/>
            <person name="Song J.Y."/>
            <person name="Kim J.F."/>
        </authorList>
    </citation>
    <scope>NUCLEOTIDE SEQUENCE [LARGE SCALE GENOMIC DNA]</scope>
    <source>
        <strain evidence="2 4">DSW-5</strain>
    </source>
</reference>
<comment type="caution">
    <text evidence="2">The sequence shown here is derived from an EMBL/GenBank/DDBJ whole genome shotgun (WGS) entry which is preliminary data.</text>
</comment>
<evidence type="ECO:0000256" key="1">
    <source>
        <dbReference type="SAM" id="SignalP"/>
    </source>
</evidence>
<dbReference type="AlphaFoldDB" id="A0A0N0CFX2"/>
<evidence type="ECO:0000313" key="2">
    <source>
        <dbReference type="EMBL" id="KOY52528.1"/>
    </source>
</evidence>
<dbReference type="EMBL" id="LGBR01000001">
    <property type="protein sequence ID" value="KOY52528.1"/>
    <property type="molecule type" value="Genomic_DNA"/>
</dbReference>
<evidence type="ECO:0000313" key="5">
    <source>
        <dbReference type="Proteomes" id="UP000183071"/>
    </source>
</evidence>
<reference evidence="3 5" key="2">
    <citation type="submission" date="2016-10" db="EMBL/GenBank/DDBJ databases">
        <authorList>
            <person name="Varghese N."/>
            <person name="Submissions S."/>
        </authorList>
    </citation>
    <scope>NUCLEOTIDE SEQUENCE [LARGE SCALE GENOMIC DNA]</scope>
    <source>
        <strain evidence="3 5">DSW-5</strain>
    </source>
</reference>
<protein>
    <recommendedName>
        <fullName evidence="6">Lipoprotein</fullName>
    </recommendedName>
</protein>
<dbReference type="PROSITE" id="PS51257">
    <property type="entry name" value="PROKAR_LIPOPROTEIN"/>
    <property type="match status" value="1"/>
</dbReference>
<feature type="chain" id="PRO_5005845932" description="Lipoprotein" evidence="1">
    <location>
        <begin position="24"/>
        <end position="173"/>
    </location>
</feature>
<gene>
    <name evidence="2" type="ORF">I602_2088</name>
    <name evidence="3" type="ORF">SAMN05444353_1859</name>
</gene>
<dbReference type="RefSeq" id="WP_053974625.1">
    <property type="nucleotide sequence ID" value="NZ_FNUE01000002.1"/>
</dbReference>
<proteinExistence type="predicted"/>
<dbReference type="PATRIC" id="fig|1300348.6.peg.2089"/>
<dbReference type="Proteomes" id="UP000037716">
    <property type="component" value="Unassembled WGS sequence"/>
</dbReference>
<name>A0A0N0CFX2_9FLAO</name>
<organism evidence="2 4">
    <name type="scientific">Polaribacter dokdonensis DSW-5</name>
    <dbReference type="NCBI Taxonomy" id="1300348"/>
    <lineage>
        <taxon>Bacteria</taxon>
        <taxon>Pseudomonadati</taxon>
        <taxon>Bacteroidota</taxon>
        <taxon>Flavobacteriia</taxon>
        <taxon>Flavobacteriales</taxon>
        <taxon>Flavobacteriaceae</taxon>
    </lineage>
</organism>
<sequence length="173" mass="19196">MTLFRKALLLFIFVFILSCSSSEEDCKKTIIVQYSYTIVAPTGTTIIPEISRVVDCDFPEPDVAETIEELPRLNDFSYEVTELIVIPDTGNNTSRVSYKITISNLSDANVKGIPYVTTRINNDSFTSSSANTSNCLELQANSSCEITYDVESSLNLGSLTSFEIIDVNYLITQ</sequence>
<dbReference type="OrthoDB" id="1357614at2"/>
<evidence type="ECO:0000313" key="4">
    <source>
        <dbReference type="Proteomes" id="UP000037716"/>
    </source>
</evidence>
<dbReference type="Proteomes" id="UP000183071">
    <property type="component" value="Unassembled WGS sequence"/>
</dbReference>